<dbReference type="OrthoDB" id="9810361at2"/>
<dbReference type="PANTHER" id="PTHR35866">
    <property type="entry name" value="PUTATIVE-RELATED"/>
    <property type="match status" value="1"/>
</dbReference>
<dbReference type="PANTHER" id="PTHR35866:SF1">
    <property type="entry name" value="YKGJ FAMILY CYSTEINE CLUSTER PROTEIN"/>
    <property type="match status" value="1"/>
</dbReference>
<dbReference type="STRING" id="1838280.A6M21_06245"/>
<reference evidence="1 2" key="1">
    <citation type="submission" date="2016-04" db="EMBL/GenBank/DDBJ databases">
        <authorList>
            <person name="Evans L.H."/>
            <person name="Alamgir A."/>
            <person name="Owens N."/>
            <person name="Weber N.D."/>
            <person name="Virtaneva K."/>
            <person name="Barbian K."/>
            <person name="Babar A."/>
            <person name="Rosenke K."/>
        </authorList>
    </citation>
    <scope>NUCLEOTIDE SEQUENCE [LARGE SCALE GENOMIC DNA]</scope>
    <source>
        <strain evidence="1 2">LMa1</strain>
    </source>
</reference>
<dbReference type="Proteomes" id="UP000078532">
    <property type="component" value="Unassembled WGS sequence"/>
</dbReference>
<dbReference type="RefSeq" id="WP_066666858.1">
    <property type="nucleotide sequence ID" value="NZ_LYVF01000062.1"/>
</dbReference>
<evidence type="ECO:0000313" key="1">
    <source>
        <dbReference type="EMBL" id="OAT85511.1"/>
    </source>
</evidence>
<evidence type="ECO:0008006" key="3">
    <source>
        <dbReference type="Google" id="ProtNLM"/>
    </source>
</evidence>
<evidence type="ECO:0000313" key="2">
    <source>
        <dbReference type="Proteomes" id="UP000078532"/>
    </source>
</evidence>
<proteinExistence type="predicted"/>
<organism evidence="1 2">
    <name type="scientific">Desulfotomaculum copahuensis</name>
    <dbReference type="NCBI Taxonomy" id="1838280"/>
    <lineage>
        <taxon>Bacteria</taxon>
        <taxon>Bacillati</taxon>
        <taxon>Bacillota</taxon>
        <taxon>Clostridia</taxon>
        <taxon>Eubacteriales</taxon>
        <taxon>Desulfotomaculaceae</taxon>
        <taxon>Desulfotomaculum</taxon>
    </lineage>
</organism>
<gene>
    <name evidence="1" type="ORF">A6M21_06245</name>
</gene>
<protein>
    <recommendedName>
        <fullName evidence="3">Fe-S oxidoreductase</fullName>
    </recommendedName>
</protein>
<keyword evidence="2" id="KW-1185">Reference proteome</keyword>
<sequence length="255" mass="29892">MDENLTIDSKFKFSCRPGLECFGRCCRDVNIFLTPYDVLRMKKALGISSEEFLAQYTVCLIPEKTGLPVLVLKMTEDGSKRCPFVTANGCQIYQDRPWACRIFPLDRSDNREEEEYRFIASPPRCLGFNEDVELTVDDYKEDQGIYLYEEMERYFQDVTSGIRLEGPVKNRQLVDMFYMSCYNLDKFRRFVFESSFLDKFVVHPELVERIKEDDVELMKFALKWLRFGLAQGDSLLIREEAFRAKQAELAGQLKN</sequence>
<accession>A0A1B7LH23</accession>
<dbReference type="EMBL" id="LYVF01000062">
    <property type="protein sequence ID" value="OAT85511.1"/>
    <property type="molecule type" value="Genomic_DNA"/>
</dbReference>
<name>A0A1B7LH23_9FIRM</name>
<dbReference type="AlphaFoldDB" id="A0A1B7LH23"/>
<comment type="caution">
    <text evidence="1">The sequence shown here is derived from an EMBL/GenBank/DDBJ whole genome shotgun (WGS) entry which is preliminary data.</text>
</comment>
<dbReference type="Pfam" id="PF03692">
    <property type="entry name" value="CxxCxxCC"/>
    <property type="match status" value="1"/>
</dbReference>
<dbReference type="InterPro" id="IPR005358">
    <property type="entry name" value="Puta_zinc/iron-chelating_dom"/>
</dbReference>